<keyword evidence="5" id="KW-0812">Transmembrane</keyword>
<keyword evidence="7" id="KW-0378">Hydrolase</keyword>
<keyword evidence="4" id="KW-0645">Protease</keyword>
<dbReference type="AlphaFoldDB" id="A0A397GSF1"/>
<keyword evidence="10" id="KW-0472">Membrane</keyword>
<dbReference type="OrthoDB" id="308440at2759"/>
<dbReference type="FunFam" id="2.10.109.10:FF:000005">
    <property type="entry name" value="Mitochondrial inner membrane protease subunit"/>
    <property type="match status" value="1"/>
</dbReference>
<evidence type="ECO:0000256" key="6">
    <source>
        <dbReference type="ARBA" id="ARBA00022792"/>
    </source>
</evidence>
<evidence type="ECO:0000256" key="7">
    <source>
        <dbReference type="ARBA" id="ARBA00022801"/>
    </source>
</evidence>
<protein>
    <recommendedName>
        <fullName evidence="3">Mitochondrial inner membrane protease subunit 2</fullName>
    </recommendedName>
</protein>
<keyword evidence="8" id="KW-1133">Transmembrane helix</keyword>
<dbReference type="SUPFAM" id="SSF51306">
    <property type="entry name" value="LexA/Signal peptidase"/>
    <property type="match status" value="1"/>
</dbReference>
<dbReference type="GO" id="GO:0006465">
    <property type="term" value="P:signal peptide processing"/>
    <property type="evidence" value="ECO:0007669"/>
    <property type="project" value="InterPro"/>
</dbReference>
<dbReference type="GO" id="GO:0006627">
    <property type="term" value="P:protein processing involved in protein targeting to mitochondrion"/>
    <property type="evidence" value="ECO:0007669"/>
    <property type="project" value="InterPro"/>
</dbReference>
<evidence type="ECO:0000313" key="13">
    <source>
        <dbReference type="EMBL" id="RHZ52578.1"/>
    </source>
</evidence>
<comment type="similarity">
    <text evidence="2">Belongs to the peptidase S26 family. IMP2 subfamily.</text>
</comment>
<evidence type="ECO:0000256" key="8">
    <source>
        <dbReference type="ARBA" id="ARBA00022989"/>
    </source>
</evidence>
<dbReference type="PRINTS" id="PR00727">
    <property type="entry name" value="LEADERPTASE"/>
</dbReference>
<evidence type="ECO:0000256" key="4">
    <source>
        <dbReference type="ARBA" id="ARBA00022670"/>
    </source>
</evidence>
<gene>
    <name evidence="13" type="ORF">Glove_460g45</name>
</gene>
<evidence type="ECO:0000256" key="2">
    <source>
        <dbReference type="ARBA" id="ARBA00007066"/>
    </source>
</evidence>
<dbReference type="PANTHER" id="PTHR46041:SF2">
    <property type="entry name" value="MITOCHONDRIAL INNER MEMBRANE PROTEASE SUBUNIT 2"/>
    <property type="match status" value="1"/>
</dbReference>
<dbReference type="Gene3D" id="2.10.109.10">
    <property type="entry name" value="Umud Fragment, subunit A"/>
    <property type="match status" value="1"/>
</dbReference>
<dbReference type="EMBL" id="PQFF01000402">
    <property type="protein sequence ID" value="RHZ52578.1"/>
    <property type="molecule type" value="Genomic_DNA"/>
</dbReference>
<evidence type="ECO:0000313" key="14">
    <source>
        <dbReference type="Proteomes" id="UP000266861"/>
    </source>
</evidence>
<name>A0A397GSF1_9GLOM</name>
<dbReference type="GO" id="GO:0042720">
    <property type="term" value="C:mitochondrial inner membrane peptidase complex"/>
    <property type="evidence" value="ECO:0007669"/>
    <property type="project" value="InterPro"/>
</dbReference>
<feature type="domain" description="Peptidase S26" evidence="12">
    <location>
        <begin position="150"/>
        <end position="197"/>
    </location>
</feature>
<evidence type="ECO:0000256" key="11">
    <source>
        <dbReference type="PIRSR" id="PIRSR600223-1"/>
    </source>
</evidence>
<evidence type="ECO:0000259" key="12">
    <source>
        <dbReference type="Pfam" id="PF10502"/>
    </source>
</evidence>
<keyword evidence="14" id="KW-1185">Reference proteome</keyword>
<accession>A0A397GSF1</accession>
<evidence type="ECO:0000256" key="5">
    <source>
        <dbReference type="ARBA" id="ARBA00022692"/>
    </source>
</evidence>
<keyword evidence="6" id="KW-0999">Mitochondrion inner membrane</keyword>
<dbReference type="InterPro" id="IPR019533">
    <property type="entry name" value="Peptidase_S26"/>
</dbReference>
<evidence type="ECO:0000256" key="3">
    <source>
        <dbReference type="ARBA" id="ARBA00013650"/>
    </source>
</evidence>
<organism evidence="13 14">
    <name type="scientific">Diversispora epigaea</name>
    <dbReference type="NCBI Taxonomy" id="1348612"/>
    <lineage>
        <taxon>Eukaryota</taxon>
        <taxon>Fungi</taxon>
        <taxon>Fungi incertae sedis</taxon>
        <taxon>Mucoromycota</taxon>
        <taxon>Glomeromycotina</taxon>
        <taxon>Glomeromycetes</taxon>
        <taxon>Diversisporales</taxon>
        <taxon>Diversisporaceae</taxon>
        <taxon>Diversispora</taxon>
    </lineage>
</organism>
<keyword evidence="9" id="KW-0496">Mitochondrion</keyword>
<dbReference type="PANTHER" id="PTHR46041">
    <property type="entry name" value="MITOCHONDRIAL INNER MEMBRANE PROTEASE SUBUNIT 2"/>
    <property type="match status" value="1"/>
</dbReference>
<dbReference type="InterPro" id="IPR000223">
    <property type="entry name" value="Pept_S26A_signal_pept_1"/>
</dbReference>
<feature type="domain" description="Peptidase S26" evidence="12">
    <location>
        <begin position="63"/>
        <end position="146"/>
    </location>
</feature>
<dbReference type="Proteomes" id="UP000266861">
    <property type="component" value="Unassembled WGS sequence"/>
</dbReference>
<comment type="caution">
    <text evidence="13">The sequence shown here is derived from an EMBL/GenBank/DDBJ whole genome shotgun (WGS) entry which is preliminary data.</text>
</comment>
<feature type="active site" evidence="11">
    <location>
        <position position="136"/>
    </location>
</feature>
<proteinExistence type="inferred from homology"/>
<dbReference type="Pfam" id="PF10502">
    <property type="entry name" value="Peptidase_S26"/>
    <property type="match status" value="2"/>
</dbReference>
<sequence>MNVNMNKSGSTITLCRLSSKKGNDNGLICMYNKKEFRITSVFNYQLQMTQFFSNTAVRTILVTASWIPVAIFCLDHGFTIGSIHGRSMQPTFNPDSNKLRHDIVLLNRAAAITHKYKRGDVVTLYLPDDPDKIIAKRIIALEGDTIFTLPPYSEKFLRIPKGYCWVEGDDTFHSKDSNTFGPVPLGLIRSKVTFILWPFSRFGRVPHIEKPGRVSVFLGDVNLLNIFDVD</sequence>
<dbReference type="STRING" id="1348612.A0A397GSF1"/>
<dbReference type="CDD" id="cd06530">
    <property type="entry name" value="S26_SPase_I"/>
    <property type="match status" value="1"/>
</dbReference>
<evidence type="ECO:0000256" key="10">
    <source>
        <dbReference type="ARBA" id="ARBA00023136"/>
    </source>
</evidence>
<dbReference type="InterPro" id="IPR036286">
    <property type="entry name" value="LexA/Signal_pep-like_sf"/>
</dbReference>
<evidence type="ECO:0000256" key="9">
    <source>
        <dbReference type="ARBA" id="ARBA00023128"/>
    </source>
</evidence>
<dbReference type="GO" id="GO:0004252">
    <property type="term" value="F:serine-type endopeptidase activity"/>
    <property type="evidence" value="ECO:0007669"/>
    <property type="project" value="InterPro"/>
</dbReference>
<reference evidence="13 14" key="1">
    <citation type="submission" date="2018-08" db="EMBL/GenBank/DDBJ databases">
        <title>Genome and evolution of the arbuscular mycorrhizal fungus Diversispora epigaea (formerly Glomus versiforme) and its bacterial endosymbionts.</title>
        <authorList>
            <person name="Sun X."/>
            <person name="Fei Z."/>
            <person name="Harrison M."/>
        </authorList>
    </citation>
    <scope>NUCLEOTIDE SEQUENCE [LARGE SCALE GENOMIC DNA]</scope>
    <source>
        <strain evidence="13 14">IT104</strain>
    </source>
</reference>
<comment type="subcellular location">
    <subcellularLocation>
        <location evidence="1">Mitochondrion inner membrane</location>
        <topology evidence="1">Single-pass membrane protein</topology>
    </subcellularLocation>
</comment>
<dbReference type="InterPro" id="IPR037730">
    <property type="entry name" value="IMP2"/>
</dbReference>
<feature type="active site" evidence="11">
    <location>
        <position position="87"/>
    </location>
</feature>
<evidence type="ECO:0000256" key="1">
    <source>
        <dbReference type="ARBA" id="ARBA00004434"/>
    </source>
</evidence>